<name>A0ABW7UXK9_9ACTN</name>
<dbReference type="Gene3D" id="3.40.190.10">
    <property type="entry name" value="Periplasmic binding protein-like II"/>
    <property type="match status" value="2"/>
</dbReference>
<dbReference type="EMBL" id="JBIRWE010000009">
    <property type="protein sequence ID" value="MFI1966426.1"/>
    <property type="molecule type" value="Genomic_DNA"/>
</dbReference>
<reference evidence="3 4" key="1">
    <citation type="submission" date="2024-10" db="EMBL/GenBank/DDBJ databases">
        <title>The Natural Products Discovery Center: Release of the First 8490 Sequenced Strains for Exploring Actinobacteria Biosynthetic Diversity.</title>
        <authorList>
            <person name="Kalkreuter E."/>
            <person name="Kautsar S.A."/>
            <person name="Yang D."/>
            <person name="Bader C.D."/>
            <person name="Teijaro C.N."/>
            <person name="Fluegel L."/>
            <person name="Davis C.M."/>
            <person name="Simpson J.R."/>
            <person name="Lauterbach L."/>
            <person name="Steele A.D."/>
            <person name="Gui C."/>
            <person name="Meng S."/>
            <person name="Li G."/>
            <person name="Viehrig K."/>
            <person name="Ye F."/>
            <person name="Su P."/>
            <person name="Kiefer A.F."/>
            <person name="Nichols A."/>
            <person name="Cepeda A.J."/>
            <person name="Yan W."/>
            <person name="Fan B."/>
            <person name="Jiang Y."/>
            <person name="Adhikari A."/>
            <person name="Zheng C.-J."/>
            <person name="Schuster L."/>
            <person name="Cowan T.M."/>
            <person name="Smanski M.J."/>
            <person name="Chevrette M.G."/>
            <person name="De Carvalho L.P.S."/>
            <person name="Shen B."/>
        </authorList>
    </citation>
    <scope>NUCLEOTIDE SEQUENCE [LARGE SCALE GENOMIC DNA]</scope>
    <source>
        <strain evidence="3 4">NPDC020327</strain>
    </source>
</reference>
<keyword evidence="2" id="KW-0813">Transport</keyword>
<gene>
    <name evidence="3" type="ORF">ACH429_20340</name>
</gene>
<evidence type="ECO:0000313" key="3">
    <source>
        <dbReference type="EMBL" id="MFI1966426.1"/>
    </source>
</evidence>
<comment type="similarity">
    <text evidence="1">Belongs to the bacterial solute-binding protein 1 family.</text>
</comment>
<organism evidence="3 4">
    <name type="scientific">Streptomyces pathocidini</name>
    <dbReference type="NCBI Taxonomy" id="1650571"/>
    <lineage>
        <taxon>Bacteria</taxon>
        <taxon>Bacillati</taxon>
        <taxon>Actinomycetota</taxon>
        <taxon>Actinomycetes</taxon>
        <taxon>Kitasatosporales</taxon>
        <taxon>Streptomycetaceae</taxon>
        <taxon>Streptomyces</taxon>
    </lineage>
</organism>
<dbReference type="InterPro" id="IPR006059">
    <property type="entry name" value="SBP"/>
</dbReference>
<accession>A0ABW7UXK9</accession>
<protein>
    <submittedName>
        <fullName evidence="3">ABC transporter substrate-binding protein</fullName>
    </submittedName>
</protein>
<dbReference type="Proteomes" id="UP001611548">
    <property type="component" value="Unassembled WGS sequence"/>
</dbReference>
<dbReference type="PROSITE" id="PS51257">
    <property type="entry name" value="PROKAR_LIPOPROTEIN"/>
    <property type="match status" value="1"/>
</dbReference>
<evidence type="ECO:0000313" key="4">
    <source>
        <dbReference type="Proteomes" id="UP001611548"/>
    </source>
</evidence>
<dbReference type="PANTHER" id="PTHR43649:SF29">
    <property type="entry name" value="OSMOPROTECTIVE COMPOUNDS-BINDING PROTEIN GGTB"/>
    <property type="match status" value="1"/>
</dbReference>
<dbReference type="InterPro" id="IPR050490">
    <property type="entry name" value="Bact_solute-bd_prot1"/>
</dbReference>
<sequence length="428" mass="45601">MRAVRGAGGTRGVRAVPLVLAALALTACGGGGFSDGGGSAGSEKGGTVRMLVNITPNLTQDYWEGLVKPFEAAHDGVDVKIEAPSGKGVADTLQQQLAAGNAPDVVETLMVDEALAPQMLELTDQPWVKDTPLVREASLDGKVYTVGVGEQAQSLVFYNKDAFAEAGIDQPPTTLDELTAAMGKLKKAGYLPLLTSGEFATGLQLLQLANPSLAQSHPTWYEDVESGKSTVGATMLPYLERYQSWLKSGYVDKNALGLKYADAEAKFLSGKAGMYVMGSWFTASEAKAEKDFEVGAFAAPVDKGQDHPGPQGATMAAPYMVLKATEHRDLATELVEYLVTDPAAVKSQLQQDGNFRKGVERKFTPLEKDVQAVLDSAPQRVAQGEGYGDTTLPRGFNAAWNTEVQGLYVGRSPEQVADAVDRWVRDHS</sequence>
<proteinExistence type="inferred from homology"/>
<evidence type="ECO:0000256" key="2">
    <source>
        <dbReference type="ARBA" id="ARBA00022448"/>
    </source>
</evidence>
<evidence type="ECO:0000256" key="1">
    <source>
        <dbReference type="ARBA" id="ARBA00008520"/>
    </source>
</evidence>
<keyword evidence="4" id="KW-1185">Reference proteome</keyword>
<dbReference type="RefSeq" id="WP_240483734.1">
    <property type="nucleotide sequence ID" value="NZ_JBIRWE010000009.1"/>
</dbReference>
<dbReference type="Pfam" id="PF01547">
    <property type="entry name" value="SBP_bac_1"/>
    <property type="match status" value="1"/>
</dbReference>
<dbReference type="PANTHER" id="PTHR43649">
    <property type="entry name" value="ARABINOSE-BINDING PROTEIN-RELATED"/>
    <property type="match status" value="1"/>
</dbReference>
<comment type="caution">
    <text evidence="3">The sequence shown here is derived from an EMBL/GenBank/DDBJ whole genome shotgun (WGS) entry which is preliminary data.</text>
</comment>
<dbReference type="SUPFAM" id="SSF53850">
    <property type="entry name" value="Periplasmic binding protein-like II"/>
    <property type="match status" value="1"/>
</dbReference>